<dbReference type="PANTHER" id="PTHR12294">
    <property type="entry name" value="EF HAND DOMAIN FAMILY A1,A2-RELATED"/>
    <property type="match status" value="1"/>
</dbReference>
<dbReference type="InterPro" id="IPR039800">
    <property type="entry name" value="MICU1/2/3"/>
</dbReference>
<protein>
    <submittedName>
        <fullName evidence="10">Calcium uptake protein 3, mitochondrial</fullName>
    </submittedName>
</protein>
<proteinExistence type="predicted"/>
<evidence type="ECO:0000256" key="1">
    <source>
        <dbReference type="ARBA" id="ARBA00004273"/>
    </source>
</evidence>
<keyword evidence="11" id="KW-1185">Reference proteome</keyword>
<evidence type="ECO:0000313" key="11">
    <source>
        <dbReference type="Proteomes" id="UP000762676"/>
    </source>
</evidence>
<keyword evidence="4" id="KW-0999">Mitochondrion inner membrane</keyword>
<dbReference type="EMBL" id="BMAT01003935">
    <property type="protein sequence ID" value="GFR65121.1"/>
    <property type="molecule type" value="Genomic_DNA"/>
</dbReference>
<keyword evidence="5" id="KW-0106">Calcium</keyword>
<evidence type="ECO:0000256" key="5">
    <source>
        <dbReference type="ARBA" id="ARBA00022837"/>
    </source>
</evidence>
<keyword evidence="7" id="KW-0496">Mitochondrion</keyword>
<sequence>MPNETGISFNEFKKFCQFLNNLDDFAIAMKMYTYAQQPVSQEEFLRAVMVCTGFSLGSHIVNTVFNIFDKDGDGHLSHKEFISLMKDRLHRGARSHLMHSQNTIEAFKTCVKNEMRTF</sequence>
<dbReference type="PROSITE" id="PS00018">
    <property type="entry name" value="EF_HAND_1"/>
    <property type="match status" value="1"/>
</dbReference>
<keyword evidence="8" id="KW-0472">Membrane</keyword>
<dbReference type="GO" id="GO:0051560">
    <property type="term" value="P:mitochondrial calcium ion homeostasis"/>
    <property type="evidence" value="ECO:0007669"/>
    <property type="project" value="TreeGrafter"/>
</dbReference>
<reference evidence="10 11" key="1">
    <citation type="journal article" date="2021" name="Elife">
        <title>Chloroplast acquisition without the gene transfer in kleptoplastic sea slugs, Plakobranchus ocellatus.</title>
        <authorList>
            <person name="Maeda T."/>
            <person name="Takahashi S."/>
            <person name="Yoshida T."/>
            <person name="Shimamura S."/>
            <person name="Takaki Y."/>
            <person name="Nagai Y."/>
            <person name="Toyoda A."/>
            <person name="Suzuki Y."/>
            <person name="Arimoto A."/>
            <person name="Ishii H."/>
            <person name="Satoh N."/>
            <person name="Nishiyama T."/>
            <person name="Hasebe M."/>
            <person name="Maruyama T."/>
            <person name="Minagawa J."/>
            <person name="Obokata J."/>
            <person name="Shigenobu S."/>
        </authorList>
    </citation>
    <scope>NUCLEOTIDE SEQUENCE [LARGE SCALE GENOMIC DNA]</scope>
</reference>
<dbReference type="InterPro" id="IPR011992">
    <property type="entry name" value="EF-hand-dom_pair"/>
</dbReference>
<dbReference type="InterPro" id="IPR002048">
    <property type="entry name" value="EF_hand_dom"/>
</dbReference>
<evidence type="ECO:0000256" key="2">
    <source>
        <dbReference type="ARBA" id="ARBA00004569"/>
    </source>
</evidence>
<evidence type="ECO:0000256" key="8">
    <source>
        <dbReference type="ARBA" id="ARBA00023136"/>
    </source>
</evidence>
<evidence type="ECO:0000256" key="6">
    <source>
        <dbReference type="ARBA" id="ARBA00022946"/>
    </source>
</evidence>
<dbReference type="GO" id="GO:1990246">
    <property type="term" value="C:uniplex complex"/>
    <property type="evidence" value="ECO:0007669"/>
    <property type="project" value="TreeGrafter"/>
</dbReference>
<evidence type="ECO:0000256" key="4">
    <source>
        <dbReference type="ARBA" id="ARBA00022792"/>
    </source>
</evidence>
<evidence type="ECO:0000256" key="7">
    <source>
        <dbReference type="ARBA" id="ARBA00023128"/>
    </source>
</evidence>
<dbReference type="GO" id="GO:0005758">
    <property type="term" value="C:mitochondrial intermembrane space"/>
    <property type="evidence" value="ECO:0007669"/>
    <property type="project" value="UniProtKB-SubCell"/>
</dbReference>
<dbReference type="Pfam" id="PF00036">
    <property type="entry name" value="EF-hand_1"/>
    <property type="match status" value="1"/>
</dbReference>
<dbReference type="Gene3D" id="1.10.238.10">
    <property type="entry name" value="EF-hand"/>
    <property type="match status" value="1"/>
</dbReference>
<name>A0AAV4EY90_9GAST</name>
<keyword evidence="3" id="KW-0677">Repeat</keyword>
<feature type="domain" description="EF-hand" evidence="9">
    <location>
        <begin position="56"/>
        <end position="91"/>
    </location>
</feature>
<keyword evidence="6" id="KW-0809">Transit peptide</keyword>
<dbReference type="PANTHER" id="PTHR12294:SF13">
    <property type="entry name" value="MITOCHONDRIAL CALCIUM UPTAKE 3, ISOFORM D"/>
    <property type="match status" value="1"/>
</dbReference>
<dbReference type="SMART" id="SM00054">
    <property type="entry name" value="EFh"/>
    <property type="match status" value="1"/>
</dbReference>
<dbReference type="PROSITE" id="PS50222">
    <property type="entry name" value="EF_HAND_2"/>
    <property type="match status" value="1"/>
</dbReference>
<organism evidence="10 11">
    <name type="scientific">Elysia marginata</name>
    <dbReference type="NCBI Taxonomy" id="1093978"/>
    <lineage>
        <taxon>Eukaryota</taxon>
        <taxon>Metazoa</taxon>
        <taxon>Spiralia</taxon>
        <taxon>Lophotrochozoa</taxon>
        <taxon>Mollusca</taxon>
        <taxon>Gastropoda</taxon>
        <taxon>Heterobranchia</taxon>
        <taxon>Euthyneura</taxon>
        <taxon>Panpulmonata</taxon>
        <taxon>Sacoglossa</taxon>
        <taxon>Placobranchoidea</taxon>
        <taxon>Plakobranchidae</taxon>
        <taxon>Elysia</taxon>
    </lineage>
</organism>
<dbReference type="InterPro" id="IPR018247">
    <property type="entry name" value="EF_Hand_1_Ca_BS"/>
</dbReference>
<dbReference type="AlphaFoldDB" id="A0AAV4EY90"/>
<dbReference type="GO" id="GO:0036444">
    <property type="term" value="P:calcium import into the mitochondrion"/>
    <property type="evidence" value="ECO:0007669"/>
    <property type="project" value="UniProtKB-ARBA"/>
</dbReference>
<evidence type="ECO:0000313" key="10">
    <source>
        <dbReference type="EMBL" id="GFR65121.1"/>
    </source>
</evidence>
<gene>
    <name evidence="10" type="ORF">ElyMa_001940200</name>
</gene>
<dbReference type="GO" id="GO:0005509">
    <property type="term" value="F:calcium ion binding"/>
    <property type="evidence" value="ECO:0007669"/>
    <property type="project" value="InterPro"/>
</dbReference>
<evidence type="ECO:0000256" key="3">
    <source>
        <dbReference type="ARBA" id="ARBA00022737"/>
    </source>
</evidence>
<dbReference type="Proteomes" id="UP000762676">
    <property type="component" value="Unassembled WGS sequence"/>
</dbReference>
<accession>A0AAV4EY90</accession>
<comment type="subcellular location">
    <subcellularLocation>
        <location evidence="1">Mitochondrion inner membrane</location>
    </subcellularLocation>
    <subcellularLocation>
        <location evidence="2">Mitochondrion intermembrane space</location>
    </subcellularLocation>
</comment>
<dbReference type="SUPFAM" id="SSF47473">
    <property type="entry name" value="EF-hand"/>
    <property type="match status" value="1"/>
</dbReference>
<comment type="caution">
    <text evidence="10">The sequence shown here is derived from an EMBL/GenBank/DDBJ whole genome shotgun (WGS) entry which is preliminary data.</text>
</comment>
<evidence type="ECO:0000259" key="9">
    <source>
        <dbReference type="PROSITE" id="PS50222"/>
    </source>
</evidence>